<dbReference type="EMBL" id="CADIJZ010000029">
    <property type="protein sequence ID" value="CAB3732955.1"/>
    <property type="molecule type" value="Genomic_DNA"/>
</dbReference>
<dbReference type="InterPro" id="IPR037143">
    <property type="entry name" value="4-PPantetheinyl_Trfase_dom_sf"/>
</dbReference>
<proteinExistence type="inferred from homology"/>
<evidence type="ECO:0000313" key="8">
    <source>
        <dbReference type="Proteomes" id="UP000494205"/>
    </source>
</evidence>
<dbReference type="Proteomes" id="UP000235659">
    <property type="component" value="Unassembled WGS sequence"/>
</dbReference>
<evidence type="ECO:0000313" key="7">
    <source>
        <dbReference type="Proteomes" id="UP000235659"/>
    </source>
</evidence>
<dbReference type="AlphaFoldDB" id="A0A2N7WNE7"/>
<organism evidence="5 8">
    <name type="scientific">Paraburkholderia rhynchosiae</name>
    <dbReference type="NCBI Taxonomy" id="487049"/>
    <lineage>
        <taxon>Bacteria</taxon>
        <taxon>Pseudomonadati</taxon>
        <taxon>Pseudomonadota</taxon>
        <taxon>Betaproteobacteria</taxon>
        <taxon>Burkholderiales</taxon>
        <taxon>Burkholderiaceae</taxon>
        <taxon>Paraburkholderia</taxon>
    </lineage>
</organism>
<keyword evidence="7" id="KW-1185">Reference proteome</keyword>
<evidence type="ECO:0000313" key="6">
    <source>
        <dbReference type="EMBL" id="PMS30933.1"/>
    </source>
</evidence>
<sequence>MSVTVEPVPLPHAGPPDVSLWRVDFSFDASLDAAAFTSLSDDERDRARHFHRHEDALRFATTRVALRDELARRLGVESHAIRFTLDANRRPRLADFYPLDFNVSHAGAHGLIAMSPVRRVGVDIEQHSDKFDWRSIATLTLDPGEAAWIERLDASEQTNAFYDAWTAKEALVKATGAGITRGLHHLAVLPRADSRVTLRHSIPDDMREIAAQWIAAPRGYAACAAWSWAPLAR</sequence>
<gene>
    <name evidence="5" type="primary">sfp</name>
    <name evidence="6" type="ORF">C0Z16_11885</name>
    <name evidence="5" type="ORF">LMG27174_05981</name>
</gene>
<name>A0A2N7WNE7_9BURK</name>
<dbReference type="EMBL" id="PNXY01000007">
    <property type="protein sequence ID" value="PMS30933.1"/>
    <property type="molecule type" value="Genomic_DNA"/>
</dbReference>
<dbReference type="GO" id="GO:0019878">
    <property type="term" value="P:lysine biosynthetic process via aminoadipic acid"/>
    <property type="evidence" value="ECO:0007669"/>
    <property type="project" value="TreeGrafter"/>
</dbReference>
<protein>
    <submittedName>
        <fullName evidence="5 6">Phosphopantetheinyl transferase</fullName>
        <ecNumber evidence="5">2.7.8.7</ecNumber>
    </submittedName>
</protein>
<keyword evidence="2 5" id="KW-0808">Transferase</keyword>
<dbReference type="GO" id="GO:0005829">
    <property type="term" value="C:cytosol"/>
    <property type="evidence" value="ECO:0007669"/>
    <property type="project" value="TreeGrafter"/>
</dbReference>
<dbReference type="OrthoDB" id="9808281at2"/>
<dbReference type="Pfam" id="PF01648">
    <property type="entry name" value="ACPS"/>
    <property type="match status" value="1"/>
</dbReference>
<reference evidence="5 8" key="2">
    <citation type="submission" date="2020-04" db="EMBL/GenBank/DDBJ databases">
        <authorList>
            <person name="De Canck E."/>
        </authorList>
    </citation>
    <scope>NUCLEOTIDE SEQUENCE [LARGE SCALE GENOMIC DNA]</scope>
    <source>
        <strain evidence="5 8">LMG 27174</strain>
    </source>
</reference>
<dbReference type="RefSeq" id="WP_102632353.1">
    <property type="nucleotide sequence ID" value="NZ_CADIJZ010000029.1"/>
</dbReference>
<dbReference type="GO" id="GO:0000287">
    <property type="term" value="F:magnesium ion binding"/>
    <property type="evidence" value="ECO:0007669"/>
    <property type="project" value="InterPro"/>
</dbReference>
<dbReference type="SUPFAM" id="SSF56214">
    <property type="entry name" value="4'-phosphopantetheinyl transferase"/>
    <property type="match status" value="2"/>
</dbReference>
<dbReference type="InterPro" id="IPR055066">
    <property type="entry name" value="AASDHPPT_N"/>
</dbReference>
<dbReference type="Pfam" id="PF22624">
    <property type="entry name" value="AASDHPPT_N"/>
    <property type="match status" value="1"/>
</dbReference>
<dbReference type="PANTHER" id="PTHR12215">
    <property type="entry name" value="PHOSPHOPANTETHEINE TRANSFERASE"/>
    <property type="match status" value="1"/>
</dbReference>
<dbReference type="InterPro" id="IPR050559">
    <property type="entry name" value="P-Pant_transferase_sf"/>
</dbReference>
<accession>A0A2N7WNE7</accession>
<dbReference type="Gene3D" id="3.90.470.20">
    <property type="entry name" value="4'-phosphopantetheinyl transferase domain"/>
    <property type="match status" value="2"/>
</dbReference>
<dbReference type="EC" id="2.7.8.7" evidence="5"/>
<dbReference type="PANTHER" id="PTHR12215:SF10">
    <property type="entry name" value="L-AMINOADIPATE-SEMIALDEHYDE DEHYDROGENASE-PHOSPHOPANTETHEINYL TRANSFERASE"/>
    <property type="match status" value="1"/>
</dbReference>
<feature type="domain" description="4'-phosphopantetheinyl transferase N-terminal" evidence="4">
    <location>
        <begin position="34"/>
        <end position="115"/>
    </location>
</feature>
<comment type="similarity">
    <text evidence="1">Belongs to the P-Pant transferase superfamily. Gsp/Sfp/HetI/AcpT family.</text>
</comment>
<evidence type="ECO:0000259" key="4">
    <source>
        <dbReference type="Pfam" id="PF22624"/>
    </source>
</evidence>
<reference evidence="6 7" key="1">
    <citation type="submission" date="2018-01" db="EMBL/GenBank/DDBJ databases">
        <title>Whole genome analyses suggest that Burkholderia sensu lato contains two further novel genera in the rhizoxinica-symbiotica group Mycetohabitans gen. nov., and Trinickia gen. nov.: implications for the evolution of diazotrophy and nodulation in the Burkholderiaceae.</title>
        <authorList>
            <person name="Estrada-de los Santos P."/>
            <person name="Palmer M."/>
            <person name="Chavez-Ramirez B."/>
            <person name="Beukes C."/>
            <person name="Steenkamp E.T."/>
            <person name="Hirsch A.M."/>
            <person name="Manyaka P."/>
            <person name="Maluk M."/>
            <person name="Lafos M."/>
            <person name="Crook M."/>
            <person name="Gross E."/>
            <person name="Simon M.F."/>
            <person name="Bueno dos Reis Junior F."/>
            <person name="Poole P.S."/>
            <person name="Venter S.N."/>
            <person name="James E.K."/>
        </authorList>
    </citation>
    <scope>NUCLEOTIDE SEQUENCE [LARGE SCALE GENOMIC DNA]</scope>
    <source>
        <strain evidence="6 7">WSM 3937</strain>
    </source>
</reference>
<feature type="domain" description="4'-phosphopantetheinyl transferase" evidence="3">
    <location>
        <begin position="119"/>
        <end position="221"/>
    </location>
</feature>
<dbReference type="GO" id="GO:0008897">
    <property type="term" value="F:holo-[acyl-carrier-protein] synthase activity"/>
    <property type="evidence" value="ECO:0007669"/>
    <property type="project" value="UniProtKB-EC"/>
</dbReference>
<evidence type="ECO:0000256" key="1">
    <source>
        <dbReference type="ARBA" id="ARBA00010990"/>
    </source>
</evidence>
<dbReference type="Proteomes" id="UP000494205">
    <property type="component" value="Unassembled WGS sequence"/>
</dbReference>
<evidence type="ECO:0000259" key="3">
    <source>
        <dbReference type="Pfam" id="PF01648"/>
    </source>
</evidence>
<dbReference type="InterPro" id="IPR008278">
    <property type="entry name" value="4-PPantetheinyl_Trfase_dom"/>
</dbReference>
<evidence type="ECO:0000313" key="5">
    <source>
        <dbReference type="EMBL" id="CAB3732955.1"/>
    </source>
</evidence>
<evidence type="ECO:0000256" key="2">
    <source>
        <dbReference type="ARBA" id="ARBA00022679"/>
    </source>
</evidence>